<evidence type="ECO:0000256" key="10">
    <source>
        <dbReference type="SAM" id="Phobius"/>
    </source>
</evidence>
<sequence>MATEGTYYVPEQSKLPIFASFGLFLTVFGAANWINGSDNGPMMFMAGGFVMAVVLWNWFSTVIDENMNGLNSPQLKRSYVWGMGWFIFSEVMFFAAFFGALYYIRNFSLPWLAGEGDHSSMTPEVLWPGFEAHWPLMTTPDMAANGEAAKVLGPAQNMSGSTVENVWSWLPLWNTIVLMTSSVTVHFAHTAIKKDNRKGFNLWLGITVLLGFIFLGLQAEEYIVAYNDMGLTLESGAYGTTFFMLTGFHGAHVTMGTIMLLVMWLRSMLKGHFKSDDQFGFEAASWYWHFVDVVWVGLFIFVYVFG</sequence>
<evidence type="ECO:0000256" key="6">
    <source>
        <dbReference type="ARBA" id="ARBA00022989"/>
    </source>
</evidence>
<keyword evidence="4 10" id="KW-0812">Transmembrane</keyword>
<dbReference type="InterPro" id="IPR024791">
    <property type="entry name" value="Cyt_c/ubiquinol_Oxase_su3"/>
</dbReference>
<gene>
    <name evidence="12" type="ORF">FHS30_003006</name>
</gene>
<evidence type="ECO:0000256" key="1">
    <source>
        <dbReference type="ARBA" id="ARBA00004141"/>
    </source>
</evidence>
<dbReference type="EC" id="7.1.1.9" evidence="3"/>
<comment type="subcellular location">
    <subcellularLocation>
        <location evidence="1">Membrane</location>
        <topology evidence="1">Multi-pass membrane protein</topology>
    </subcellularLocation>
</comment>
<dbReference type="InterPro" id="IPR013833">
    <property type="entry name" value="Cyt_c_oxidase_su3_a-hlx"/>
</dbReference>
<feature type="transmembrane region" description="Helical" evidence="10">
    <location>
        <begin position="15"/>
        <end position="34"/>
    </location>
</feature>
<keyword evidence="13" id="KW-1185">Reference proteome</keyword>
<organism evidence="12 13">
    <name type="scientific">Simiduia aestuariiviva</name>
    <dbReference type="NCBI Taxonomy" id="1510459"/>
    <lineage>
        <taxon>Bacteria</taxon>
        <taxon>Pseudomonadati</taxon>
        <taxon>Pseudomonadota</taxon>
        <taxon>Gammaproteobacteria</taxon>
        <taxon>Cellvibrionales</taxon>
        <taxon>Cellvibrionaceae</taxon>
        <taxon>Simiduia</taxon>
    </lineage>
</organism>
<dbReference type="Pfam" id="PF00510">
    <property type="entry name" value="COX3"/>
    <property type="match status" value="2"/>
</dbReference>
<evidence type="ECO:0000256" key="2">
    <source>
        <dbReference type="ARBA" id="ARBA00010581"/>
    </source>
</evidence>
<keyword evidence="7 10" id="KW-0472">Membrane</keyword>
<comment type="similarity">
    <text evidence="2">Belongs to the cytochrome c oxidase subunit 3 family.</text>
</comment>
<dbReference type="InterPro" id="IPR000298">
    <property type="entry name" value="Cyt_c_oxidase-like_su3"/>
</dbReference>
<keyword evidence="6 10" id="KW-1133">Transmembrane helix</keyword>
<feature type="transmembrane region" description="Helical" evidence="10">
    <location>
        <begin position="79"/>
        <end position="104"/>
    </location>
</feature>
<feature type="transmembrane region" description="Helical" evidence="10">
    <location>
        <begin position="166"/>
        <end position="188"/>
    </location>
</feature>
<reference evidence="12 13" key="1">
    <citation type="submission" date="2020-08" db="EMBL/GenBank/DDBJ databases">
        <title>Genomic Encyclopedia of Type Strains, Phase III (KMG-III): the genomes of soil and plant-associated and newly described type strains.</title>
        <authorList>
            <person name="Whitman W."/>
        </authorList>
    </citation>
    <scope>NUCLEOTIDE SEQUENCE [LARGE SCALE GENOMIC DNA]</scope>
    <source>
        <strain evidence="12 13">CECT 8571</strain>
    </source>
</reference>
<accession>A0A839UPT3</accession>
<feature type="transmembrane region" description="Helical" evidence="10">
    <location>
        <begin position="237"/>
        <end position="265"/>
    </location>
</feature>
<dbReference type="Gene3D" id="1.10.287.70">
    <property type="match status" value="1"/>
</dbReference>
<protein>
    <recommendedName>
        <fullName evidence="3">cytochrome-c oxidase</fullName>
        <ecNumber evidence="3">7.1.1.9</ecNumber>
    </recommendedName>
    <alternativeName>
        <fullName evidence="8">Cytochrome aa3 subunit 3</fullName>
    </alternativeName>
    <alternativeName>
        <fullName evidence="9">Cytochrome c oxidase polypeptide III</fullName>
    </alternativeName>
</protein>
<name>A0A839UPT3_9GAMM</name>
<dbReference type="EMBL" id="JACHXZ010000004">
    <property type="protein sequence ID" value="MBB3169793.1"/>
    <property type="molecule type" value="Genomic_DNA"/>
</dbReference>
<evidence type="ECO:0000256" key="3">
    <source>
        <dbReference type="ARBA" id="ARBA00012949"/>
    </source>
</evidence>
<feature type="transmembrane region" description="Helical" evidence="10">
    <location>
        <begin position="286"/>
        <end position="305"/>
    </location>
</feature>
<comment type="caution">
    <text evidence="12">The sequence shown here is derived from an EMBL/GenBank/DDBJ whole genome shotgun (WGS) entry which is preliminary data.</text>
</comment>
<dbReference type="AlphaFoldDB" id="A0A839UPT3"/>
<evidence type="ECO:0000313" key="13">
    <source>
        <dbReference type="Proteomes" id="UP000559987"/>
    </source>
</evidence>
<evidence type="ECO:0000256" key="5">
    <source>
        <dbReference type="ARBA" id="ARBA00022967"/>
    </source>
</evidence>
<dbReference type="GO" id="GO:0019646">
    <property type="term" value="P:aerobic electron transport chain"/>
    <property type="evidence" value="ECO:0007669"/>
    <property type="project" value="InterPro"/>
</dbReference>
<dbReference type="PANTHER" id="PTHR11403">
    <property type="entry name" value="CYTOCHROME C OXIDASE SUBUNIT III"/>
    <property type="match status" value="1"/>
</dbReference>
<evidence type="ECO:0000256" key="7">
    <source>
        <dbReference type="ARBA" id="ARBA00023136"/>
    </source>
</evidence>
<dbReference type="Gene3D" id="1.20.120.80">
    <property type="entry name" value="Cytochrome c oxidase, subunit III, four-helix bundle"/>
    <property type="match status" value="1"/>
</dbReference>
<evidence type="ECO:0000313" key="12">
    <source>
        <dbReference type="EMBL" id="MBB3169793.1"/>
    </source>
</evidence>
<dbReference type="InterPro" id="IPR033945">
    <property type="entry name" value="Cyt_c_oxase_su3_dom"/>
</dbReference>
<proteinExistence type="inferred from homology"/>
<dbReference type="CDD" id="cd01665">
    <property type="entry name" value="Cyt_c_Oxidase_III"/>
    <property type="match status" value="1"/>
</dbReference>
<feature type="transmembrane region" description="Helical" evidence="10">
    <location>
        <begin position="40"/>
        <end position="59"/>
    </location>
</feature>
<dbReference type="SUPFAM" id="SSF81452">
    <property type="entry name" value="Cytochrome c oxidase subunit III-like"/>
    <property type="match status" value="1"/>
</dbReference>
<dbReference type="Proteomes" id="UP000559987">
    <property type="component" value="Unassembled WGS sequence"/>
</dbReference>
<feature type="transmembrane region" description="Helical" evidence="10">
    <location>
        <begin position="200"/>
        <end position="217"/>
    </location>
</feature>
<dbReference type="RefSeq" id="WP_183911281.1">
    <property type="nucleotide sequence ID" value="NZ_JACHXZ010000004.1"/>
</dbReference>
<evidence type="ECO:0000259" key="11">
    <source>
        <dbReference type="PROSITE" id="PS50253"/>
    </source>
</evidence>
<dbReference type="PROSITE" id="PS50253">
    <property type="entry name" value="COX3"/>
    <property type="match status" value="1"/>
</dbReference>
<feature type="domain" description="Heme-copper oxidase subunit III family profile" evidence="11">
    <location>
        <begin position="3"/>
        <end position="306"/>
    </location>
</feature>
<dbReference type="InterPro" id="IPR035973">
    <property type="entry name" value="Cyt_c_oxidase_su3-like_sf"/>
</dbReference>
<dbReference type="FunFam" id="1.20.120.80:FF:000003">
    <property type="entry name" value="Cytochrome c oxidase subunit 3"/>
    <property type="match status" value="1"/>
</dbReference>
<dbReference type="PANTHER" id="PTHR11403:SF7">
    <property type="entry name" value="CYTOCHROME C OXIDASE SUBUNIT 3"/>
    <property type="match status" value="1"/>
</dbReference>
<evidence type="ECO:0000256" key="8">
    <source>
        <dbReference type="ARBA" id="ARBA00031400"/>
    </source>
</evidence>
<keyword evidence="5" id="KW-1278">Translocase</keyword>
<dbReference type="GO" id="GO:0004129">
    <property type="term" value="F:cytochrome-c oxidase activity"/>
    <property type="evidence" value="ECO:0007669"/>
    <property type="project" value="UniProtKB-EC"/>
</dbReference>
<evidence type="ECO:0000256" key="9">
    <source>
        <dbReference type="ARBA" id="ARBA00031625"/>
    </source>
</evidence>
<dbReference type="GO" id="GO:0016020">
    <property type="term" value="C:membrane"/>
    <property type="evidence" value="ECO:0007669"/>
    <property type="project" value="UniProtKB-SubCell"/>
</dbReference>
<evidence type="ECO:0000256" key="4">
    <source>
        <dbReference type="ARBA" id="ARBA00022692"/>
    </source>
</evidence>